<keyword evidence="2" id="KW-1185">Reference proteome</keyword>
<dbReference type="AlphaFoldDB" id="A0A9X8R4U3"/>
<dbReference type="RefSeq" id="WP_063937090.1">
    <property type="nucleotide sequence ID" value="NZ_FTMH01000013.1"/>
</dbReference>
<evidence type="ECO:0000313" key="2">
    <source>
        <dbReference type="Proteomes" id="UP000185547"/>
    </source>
</evidence>
<name>A0A9X8R4U3_9CORY</name>
<gene>
    <name evidence="1" type="ORF">SAMN05421802_1139</name>
</gene>
<protein>
    <submittedName>
        <fullName evidence="1">Uncharacterized protein</fullName>
    </submittedName>
</protein>
<accession>A0A9X8R4U3</accession>
<dbReference type="Proteomes" id="UP000185547">
    <property type="component" value="Unassembled WGS sequence"/>
</dbReference>
<organism evidence="1 2">
    <name type="scientific">Corynebacterium afermentans</name>
    <dbReference type="NCBI Taxonomy" id="38286"/>
    <lineage>
        <taxon>Bacteria</taxon>
        <taxon>Bacillati</taxon>
        <taxon>Actinomycetota</taxon>
        <taxon>Actinomycetes</taxon>
        <taxon>Mycobacteriales</taxon>
        <taxon>Corynebacteriaceae</taxon>
        <taxon>Corynebacterium</taxon>
    </lineage>
</organism>
<evidence type="ECO:0000313" key="1">
    <source>
        <dbReference type="EMBL" id="SIQ39036.1"/>
    </source>
</evidence>
<proteinExistence type="predicted"/>
<sequence length="109" mass="11703">MTHLYNGMSTTAGALLYPNPGRLLPGMTSVSGFGALALYGLPHLMDAHDTVLISPTLHAKKRGSTFEPAFVSKQLEPGELWQMECRDELITVAAPPSPQKRSPSRAKAA</sequence>
<dbReference type="EMBL" id="FTMH01000013">
    <property type="protein sequence ID" value="SIQ39036.1"/>
    <property type="molecule type" value="Genomic_DNA"/>
</dbReference>
<reference evidence="1 2" key="1">
    <citation type="submission" date="2017-01" db="EMBL/GenBank/DDBJ databases">
        <authorList>
            <person name="Varghese N."/>
            <person name="Submissions S."/>
        </authorList>
    </citation>
    <scope>NUCLEOTIDE SEQUENCE [LARGE SCALE GENOMIC DNA]</scope>
    <source>
        <strain evidence="1 2">DSM 44280</strain>
    </source>
</reference>
<comment type="caution">
    <text evidence="1">The sequence shown here is derived from an EMBL/GenBank/DDBJ whole genome shotgun (WGS) entry which is preliminary data.</text>
</comment>